<organism evidence="2 3">
    <name type="scientific">Methylophaga frappieri (strain ATCC BAA-2434 / DSM 25690 / JAM7)</name>
    <dbReference type="NCBI Taxonomy" id="754477"/>
    <lineage>
        <taxon>Bacteria</taxon>
        <taxon>Pseudomonadati</taxon>
        <taxon>Pseudomonadota</taxon>
        <taxon>Gammaproteobacteria</taxon>
        <taxon>Thiotrichales</taxon>
        <taxon>Piscirickettsiaceae</taxon>
        <taxon>Methylophaga</taxon>
    </lineage>
</organism>
<feature type="coiled-coil region" evidence="1">
    <location>
        <begin position="55"/>
        <end position="82"/>
    </location>
</feature>
<keyword evidence="1" id="KW-0175">Coiled coil</keyword>
<protein>
    <submittedName>
        <fullName evidence="2">Uncharacterized protein</fullName>
    </submittedName>
</protein>
<reference evidence="2 3" key="1">
    <citation type="journal article" date="2012" name="J. Bacteriol.">
        <title>Complete genome sequences of Methylophaga sp. strain JAM1 and Methylophaga sp. strain JAM7.</title>
        <authorList>
            <person name="Villeneuve C."/>
            <person name="Martineau C."/>
            <person name="Mauffrey F."/>
            <person name="Villemur R."/>
        </authorList>
    </citation>
    <scope>NUCLEOTIDE SEQUENCE [LARGE SCALE GENOMIC DNA]</scope>
    <source>
        <strain evidence="2 3">JAM7</strain>
    </source>
</reference>
<keyword evidence="3" id="KW-1185">Reference proteome</keyword>
<dbReference type="HOGENOM" id="CLU_2465476_0_0_6"/>
<evidence type="ECO:0000313" key="2">
    <source>
        <dbReference type="EMBL" id="AFJ03730.1"/>
    </source>
</evidence>
<proteinExistence type="predicted"/>
<dbReference type="Proteomes" id="UP000009145">
    <property type="component" value="Chromosome"/>
</dbReference>
<name>I1YLD7_METFJ</name>
<dbReference type="AlphaFoldDB" id="I1YLD7"/>
<sequence length="88" mass="9732" precursor="true">MVKRINVMKLALFILALVIVAGGFAIFIEVQTSAKTVYADDDSSHPLSDITDEEFYEIQAEIARLEAEAAKLIEEGQSTNEEKQGVEE</sequence>
<evidence type="ECO:0000313" key="3">
    <source>
        <dbReference type="Proteomes" id="UP000009145"/>
    </source>
</evidence>
<dbReference type="EMBL" id="CP003380">
    <property type="protein sequence ID" value="AFJ03730.1"/>
    <property type="molecule type" value="Genomic_DNA"/>
</dbReference>
<accession>I1YLD7</accession>
<evidence type="ECO:0000256" key="1">
    <source>
        <dbReference type="SAM" id="Coils"/>
    </source>
</evidence>
<dbReference type="KEGG" id="mec:Q7C_2609"/>
<gene>
    <name evidence="2" type="ordered locus">Q7C_2609</name>
</gene>
<dbReference type="PATRIC" id="fig|754477.3.peg.2564"/>